<evidence type="ECO:0000313" key="4">
    <source>
        <dbReference type="EMBL" id="TVS29284.1"/>
    </source>
</evidence>
<evidence type="ECO:0000256" key="2">
    <source>
        <dbReference type="SAM" id="SignalP"/>
    </source>
</evidence>
<name>A0A6C1TYA7_9CORY</name>
<sequence>MNPRYLRILLAGPLLAAGLGTAAAPAALALSTSVQAQATSLAPGRLSDVVTDEAGVLSPGEISQIESAVTQVAAEKQKTVRVVYLDSFGSMSAEQWAQEAVNQNGSNTAVIAISPQERSFAVDAGQMWSQGEVDAMYDAAYARLTQNDWAGAALAAVDAAAGGGAGDGQGGLLVAGGLGVAAVAGGGIWAASRRNTKKTKQAQVAAARELGPGDTDSLSRLPTPALEELARDALVHSDESIRQGKEELSLATAEFGPERVRPFTSAMNTANSTLQRAFATHQRLYDAIPETEPEKRAMLIDIISSAGKANEALQAKSAEFNEMRSTLMRADEEIDKIVQRTIDLRARLEPAEATLEDLRARYSEEILASIAPNVGVARDSLDEAERLLTEARSVASQPAGRQGALVDLLASASHAVEVSDTNLAAIEHADTNIRDSRANLPALITEIEGELREIESLKGASKQGAQIDVAALDAIAAEARQSLASMDNRAETDPLSLYTDLTDLDSRIDAHIDAARGAAADQNRQLTVLQQQLQVAGAQIQSAEDLINSRGRIISSHARSLLAEAKRQFNEARNRATSDTRGAIDFARTATETARRASSSANDDINRYQQQRNQQMAGGVAGNMANAIIWGSILSGGFGGGGGGFGGGFGGGGGFSGGGPVGRGGMF</sequence>
<dbReference type="OrthoDB" id="5105562at2"/>
<dbReference type="AlphaFoldDB" id="A0A6C1TYA7"/>
<gene>
    <name evidence="4" type="ORF">EKI59_04325</name>
</gene>
<dbReference type="InterPro" id="IPR007621">
    <property type="entry name" value="TPM_dom"/>
</dbReference>
<evidence type="ECO:0000259" key="3">
    <source>
        <dbReference type="Pfam" id="PF04536"/>
    </source>
</evidence>
<feature type="chain" id="PRO_5038445926" evidence="2">
    <location>
        <begin position="37"/>
        <end position="667"/>
    </location>
</feature>
<dbReference type="Gene3D" id="3.10.310.50">
    <property type="match status" value="1"/>
</dbReference>
<comment type="caution">
    <text evidence="4">The sequence shown here is derived from an EMBL/GenBank/DDBJ whole genome shotgun (WGS) entry which is preliminary data.</text>
</comment>
<feature type="signal peptide" evidence="2">
    <location>
        <begin position="1"/>
        <end position="36"/>
    </location>
</feature>
<keyword evidence="2" id="KW-0732">Signal</keyword>
<reference evidence="4 5" key="1">
    <citation type="submission" date="2018-12" db="EMBL/GenBank/DDBJ databases">
        <title>Corynebacterium sanguinis sp. nov., a clinically-associated and environmental corynebacterium.</title>
        <authorList>
            <person name="Gonzales-Siles L."/>
            <person name="Jaen-Luchoro D."/>
            <person name="Cardew S."/>
            <person name="Inganas E."/>
            <person name="Ohlen M."/>
            <person name="Jensie-Markopolous S."/>
            <person name="Pinyeiro-Iglesias B."/>
            <person name="Molin K."/>
            <person name="Skovbjerg S."/>
            <person name="Svensson-Stadler L."/>
            <person name="Funke G."/>
            <person name="Moore E.R.B."/>
        </authorList>
    </citation>
    <scope>NUCLEOTIDE SEQUENCE [LARGE SCALE GENOMIC DNA]</scope>
    <source>
        <strain evidence="4 5">58734</strain>
    </source>
</reference>
<dbReference type="EMBL" id="RXIR01000006">
    <property type="protein sequence ID" value="TVS29284.1"/>
    <property type="molecule type" value="Genomic_DNA"/>
</dbReference>
<evidence type="ECO:0000256" key="1">
    <source>
        <dbReference type="SAM" id="Coils"/>
    </source>
</evidence>
<keyword evidence="1" id="KW-0175">Coiled coil</keyword>
<organism evidence="4 5">
    <name type="scientific">Corynebacterium sanguinis</name>
    <dbReference type="NCBI Taxonomy" id="2594913"/>
    <lineage>
        <taxon>Bacteria</taxon>
        <taxon>Bacillati</taxon>
        <taxon>Actinomycetota</taxon>
        <taxon>Actinomycetes</taxon>
        <taxon>Mycobacteriales</taxon>
        <taxon>Corynebacteriaceae</taxon>
        <taxon>Corynebacterium</taxon>
    </lineage>
</organism>
<dbReference type="RefSeq" id="WP_144690368.1">
    <property type="nucleotide sequence ID" value="NZ_JALXLI010000024.1"/>
</dbReference>
<feature type="coiled-coil region" evidence="1">
    <location>
        <begin position="512"/>
        <end position="575"/>
    </location>
</feature>
<feature type="domain" description="TPM" evidence="3">
    <location>
        <begin position="50"/>
        <end position="161"/>
    </location>
</feature>
<evidence type="ECO:0000313" key="5">
    <source>
        <dbReference type="Proteomes" id="UP000336646"/>
    </source>
</evidence>
<proteinExistence type="predicted"/>
<protein>
    <submittedName>
        <fullName evidence="4">TPM domain-containing protein</fullName>
    </submittedName>
</protein>
<dbReference type="Pfam" id="PF04536">
    <property type="entry name" value="TPM_phosphatase"/>
    <property type="match status" value="1"/>
</dbReference>
<accession>A0A6C1TYA7</accession>
<dbReference type="Proteomes" id="UP000336646">
    <property type="component" value="Unassembled WGS sequence"/>
</dbReference>